<sequence length="149" mass="16577">MEFIVTKIEEIHDREGNLAGYQCYDGTGQSVKVKKGRDDYLKNKWPSLEVGTAYTFEMGSYTPPGKSTSYPYVQDFTLMSEALAEKIPPLVKEAQKLGAEVIKPDTTKTSIERAVALKGAIELASHDKIDIKNIGSYAKKFTQYLDTGE</sequence>
<organism evidence="1">
    <name type="scientific">marine sediment metagenome</name>
    <dbReference type="NCBI Taxonomy" id="412755"/>
    <lineage>
        <taxon>unclassified sequences</taxon>
        <taxon>metagenomes</taxon>
        <taxon>ecological metagenomes</taxon>
    </lineage>
</organism>
<name>A0A0F9W740_9ZZZZ</name>
<dbReference type="AlphaFoldDB" id="A0A0F9W740"/>
<protein>
    <submittedName>
        <fullName evidence="1">Uncharacterized protein</fullName>
    </submittedName>
</protein>
<reference evidence="1" key="1">
    <citation type="journal article" date="2015" name="Nature">
        <title>Complex archaea that bridge the gap between prokaryotes and eukaryotes.</title>
        <authorList>
            <person name="Spang A."/>
            <person name="Saw J.H."/>
            <person name="Jorgensen S.L."/>
            <person name="Zaremba-Niedzwiedzka K."/>
            <person name="Martijn J."/>
            <person name="Lind A.E."/>
            <person name="van Eijk R."/>
            <person name="Schleper C."/>
            <person name="Guy L."/>
            <person name="Ettema T.J."/>
        </authorList>
    </citation>
    <scope>NUCLEOTIDE SEQUENCE</scope>
</reference>
<dbReference type="EMBL" id="LAZR01000336">
    <property type="protein sequence ID" value="KKN73833.1"/>
    <property type="molecule type" value="Genomic_DNA"/>
</dbReference>
<comment type="caution">
    <text evidence="1">The sequence shown here is derived from an EMBL/GenBank/DDBJ whole genome shotgun (WGS) entry which is preliminary data.</text>
</comment>
<evidence type="ECO:0000313" key="1">
    <source>
        <dbReference type="EMBL" id="KKN73833.1"/>
    </source>
</evidence>
<accession>A0A0F9W740</accession>
<proteinExistence type="predicted"/>
<gene>
    <name evidence="1" type="ORF">LCGC14_0396350</name>
</gene>